<dbReference type="CDD" id="cd02511">
    <property type="entry name" value="Beta4Glucosyltransferase"/>
    <property type="match status" value="1"/>
</dbReference>
<evidence type="ECO:0000313" key="3">
    <source>
        <dbReference type="Proteomes" id="UP000215509"/>
    </source>
</evidence>
<dbReference type="SUPFAM" id="SSF48452">
    <property type="entry name" value="TPR-like"/>
    <property type="match status" value="1"/>
</dbReference>
<dbReference type="PANTHER" id="PTHR43630">
    <property type="entry name" value="POLY-BETA-1,6-N-ACETYL-D-GLUCOSAMINE SYNTHASE"/>
    <property type="match status" value="1"/>
</dbReference>
<protein>
    <recommendedName>
        <fullName evidence="1">Glycosyltransferase 2-like domain-containing protein</fullName>
    </recommendedName>
</protein>
<dbReference type="Gene3D" id="1.25.40.10">
    <property type="entry name" value="Tetratricopeptide repeat domain"/>
    <property type="match status" value="1"/>
</dbReference>
<organism evidence="2 3">
    <name type="scientific">Paenibacillus rigui</name>
    <dbReference type="NCBI Taxonomy" id="554312"/>
    <lineage>
        <taxon>Bacteria</taxon>
        <taxon>Bacillati</taxon>
        <taxon>Bacillota</taxon>
        <taxon>Bacilli</taxon>
        <taxon>Bacillales</taxon>
        <taxon>Paenibacillaceae</taxon>
        <taxon>Paenibacillus</taxon>
    </lineage>
</organism>
<proteinExistence type="predicted"/>
<dbReference type="SUPFAM" id="SSF53448">
    <property type="entry name" value="Nucleotide-diphospho-sugar transferases"/>
    <property type="match status" value="1"/>
</dbReference>
<dbReference type="Proteomes" id="UP000215509">
    <property type="component" value="Unassembled WGS sequence"/>
</dbReference>
<name>A0A229UT78_9BACL</name>
<dbReference type="Pfam" id="PF00535">
    <property type="entry name" value="Glycos_transf_2"/>
    <property type="match status" value="1"/>
</dbReference>
<dbReference type="AlphaFoldDB" id="A0A229UT78"/>
<accession>A0A229UT78</accession>
<dbReference type="InterPro" id="IPR011990">
    <property type="entry name" value="TPR-like_helical_dom_sf"/>
</dbReference>
<dbReference type="EMBL" id="NMQW01000015">
    <property type="protein sequence ID" value="OXM86355.1"/>
    <property type="molecule type" value="Genomic_DNA"/>
</dbReference>
<dbReference type="Gene3D" id="3.90.550.10">
    <property type="entry name" value="Spore Coat Polysaccharide Biosynthesis Protein SpsA, Chain A"/>
    <property type="match status" value="1"/>
</dbReference>
<gene>
    <name evidence="2" type="ORF">CF651_10500</name>
</gene>
<dbReference type="InterPro" id="IPR029044">
    <property type="entry name" value="Nucleotide-diphossugar_trans"/>
</dbReference>
<evidence type="ECO:0000259" key="1">
    <source>
        <dbReference type="Pfam" id="PF00535"/>
    </source>
</evidence>
<dbReference type="OrthoDB" id="9815923at2"/>
<keyword evidence="3" id="KW-1185">Reference proteome</keyword>
<comment type="caution">
    <text evidence="2">The sequence shown here is derived from an EMBL/GenBank/DDBJ whole genome shotgun (WGS) entry which is preliminary data.</text>
</comment>
<dbReference type="InterPro" id="IPR001173">
    <property type="entry name" value="Glyco_trans_2-like"/>
</dbReference>
<dbReference type="PANTHER" id="PTHR43630:SF2">
    <property type="entry name" value="GLYCOSYLTRANSFERASE"/>
    <property type="match status" value="1"/>
</dbReference>
<evidence type="ECO:0000313" key="2">
    <source>
        <dbReference type="EMBL" id="OXM86355.1"/>
    </source>
</evidence>
<sequence length="656" mass="75695">MIYSRFTSGGTMQPLLSLCMIVKDEEKVLRRCLNSVAGLADEIIIVDTGSTDTTKQIAYQYTDKVFDYQWTNDFAAARNEAVRRATGRWILTLDADEYVQNHNVIELRAHLENTPGTEPIGFVVPILNFSGYSEHQTTGILQSTALRIFSNGHQLYYAGAIHEQVINPQGSIKHVSLSSCIIFHTGYTEQTHKEKNKTKRNLDILDKVKNQGGLKTPYDFFTLANEYFTAGELKKSLYYYEKAQRGAKPTEAFFPHCIERLTRVNLTLERFKEAELLIEDGLKRWGSFADFHFLKGLLYEVCGFSGNAIAQYEETIRMAEKKEAQDEPYWLLNLEYGKMLPYERLTDLYYKQRDLQKTVFALTKLLNMNPQHYQSLIKLALLLTKNESETAVISFFEKMFPSHEKSNHLLLFKTFLLLGEPGISKYYYEKVVTHGGKANQSDVLRYAILTRDRNLFEAELLSISNESSVEDISKLKFVASVLWDDQEFIGTLSGSENEAVNYLYELGTALHLPNTELPQTKDEGFLYALLIDLFVLRADSTYDRLINEMATPSLINKLSHYFYRQNMLEMAFQYYSLLMENGELGMDGYLNLIWYQLFEGDREDAFLLMQQAFQLKSSSLALFGTWFEHSQNAELNKQYKQLFQDRFPAHKSLSFI</sequence>
<feature type="domain" description="Glycosyltransferase 2-like" evidence="1">
    <location>
        <begin position="17"/>
        <end position="115"/>
    </location>
</feature>
<reference evidence="2 3" key="1">
    <citation type="submission" date="2017-07" db="EMBL/GenBank/DDBJ databases">
        <title>Genome sequencing and assembly of Paenibacillus rigui.</title>
        <authorList>
            <person name="Mayilraj S."/>
        </authorList>
    </citation>
    <scope>NUCLEOTIDE SEQUENCE [LARGE SCALE GENOMIC DNA]</scope>
    <source>
        <strain evidence="2 3">JCM 16352</strain>
    </source>
</reference>